<dbReference type="InterPro" id="IPR015422">
    <property type="entry name" value="PyrdxlP-dep_Trfase_small"/>
</dbReference>
<organism evidence="12 13">
    <name type="scientific">Tortispora caseinolytica NRRL Y-17796</name>
    <dbReference type="NCBI Taxonomy" id="767744"/>
    <lineage>
        <taxon>Eukaryota</taxon>
        <taxon>Fungi</taxon>
        <taxon>Dikarya</taxon>
        <taxon>Ascomycota</taxon>
        <taxon>Saccharomycotina</taxon>
        <taxon>Trigonopsidomycetes</taxon>
        <taxon>Trigonopsidales</taxon>
        <taxon>Trigonopsidaceae</taxon>
        <taxon>Tortispora</taxon>
    </lineage>
</organism>
<dbReference type="EC" id="2.6.1.44" evidence="3"/>
<dbReference type="OrthoDB" id="7403325at2759"/>
<gene>
    <name evidence="12" type="ORF">CANCADRAFT_29980</name>
</gene>
<dbReference type="Gene3D" id="3.40.640.10">
    <property type="entry name" value="Type I PLP-dependent aspartate aminotransferase-like (Major domain)"/>
    <property type="match status" value="1"/>
</dbReference>
<accession>A0A1E4TIK8</accession>
<keyword evidence="6 8" id="KW-0663">Pyridoxal phosphate</keyword>
<evidence type="ECO:0000256" key="2">
    <source>
        <dbReference type="ARBA" id="ARBA00009236"/>
    </source>
</evidence>
<sequence>MEQSSQPSHTLSMIPGPIEIHDSVAQAMASPSVPHVAGPFVKVFSETLKMVRQVLDNAPGKGQPLILSGGGTVGWDVVAANLIQPSEKVLVLNIGYFSDGFADCLAAYGASVDHVRFELGVAPDVDRSLEALKASEYRAVIITHVDTSTGVLSPLKDLALAIRKASPNTLIVVDGVCSVAVEEIRFDAWDLDVVLTASQKGLGAPAGLSVIQLSDRAIAAFENRTAPVHAYYVSLAKWLPVMRSNEDGKPMYFSTQAVQNILALHASMKLILDQGIDKTFAAHIAGSNKAKAAVAKLGLKQIPAKAEDQAHGLTTIYLPNGLTGPDIIPKLAGKGVFLAGGLIKGIAANYIRLGHMGVSVSRYSYQLDTALKALEETLGESGQSSTSA</sequence>
<evidence type="ECO:0000256" key="4">
    <source>
        <dbReference type="ARBA" id="ARBA00022576"/>
    </source>
</evidence>
<dbReference type="GO" id="GO:0004760">
    <property type="term" value="F:L-serine-pyruvate transaminase activity"/>
    <property type="evidence" value="ECO:0007669"/>
    <property type="project" value="TreeGrafter"/>
</dbReference>
<dbReference type="GO" id="GO:0005777">
    <property type="term" value="C:peroxisome"/>
    <property type="evidence" value="ECO:0007669"/>
    <property type="project" value="TreeGrafter"/>
</dbReference>
<evidence type="ECO:0000256" key="5">
    <source>
        <dbReference type="ARBA" id="ARBA00022679"/>
    </source>
</evidence>
<evidence type="ECO:0000313" key="12">
    <source>
        <dbReference type="EMBL" id="ODV91592.1"/>
    </source>
</evidence>
<dbReference type="AlphaFoldDB" id="A0A1E4TIK8"/>
<evidence type="ECO:0000256" key="7">
    <source>
        <dbReference type="PIRSR" id="PIRSR000524-1"/>
    </source>
</evidence>
<dbReference type="FunFam" id="3.90.1150.10:FF:000049">
    <property type="entry name" value="Alanine-glyoxylate aminotransferase 1"/>
    <property type="match status" value="1"/>
</dbReference>
<evidence type="ECO:0000256" key="1">
    <source>
        <dbReference type="ARBA" id="ARBA00001933"/>
    </source>
</evidence>
<evidence type="ECO:0000256" key="8">
    <source>
        <dbReference type="PIRSR" id="PIRSR000524-50"/>
    </source>
</evidence>
<dbReference type="InterPro" id="IPR020578">
    <property type="entry name" value="Aminotrans_V_PyrdxlP_BS"/>
</dbReference>
<dbReference type="GO" id="GO:0008453">
    <property type="term" value="F:alanine-glyoxylate transaminase activity"/>
    <property type="evidence" value="ECO:0007669"/>
    <property type="project" value="UniProtKB-EC"/>
</dbReference>
<evidence type="ECO:0000256" key="3">
    <source>
        <dbReference type="ARBA" id="ARBA00013049"/>
    </source>
</evidence>
<keyword evidence="13" id="KW-1185">Reference proteome</keyword>
<evidence type="ECO:0000259" key="11">
    <source>
        <dbReference type="Pfam" id="PF00266"/>
    </source>
</evidence>
<dbReference type="InterPro" id="IPR015424">
    <property type="entry name" value="PyrdxlP-dep_Trfase"/>
</dbReference>
<keyword evidence="4" id="KW-0032">Aminotransferase</keyword>
<dbReference type="PANTHER" id="PTHR21152:SF24">
    <property type="entry name" value="ALANINE--GLYOXYLATE AMINOTRANSFERASE 1"/>
    <property type="match status" value="1"/>
</dbReference>
<dbReference type="InterPro" id="IPR000192">
    <property type="entry name" value="Aminotrans_V_dom"/>
</dbReference>
<dbReference type="EMBL" id="KV453841">
    <property type="protein sequence ID" value="ODV91592.1"/>
    <property type="molecule type" value="Genomic_DNA"/>
</dbReference>
<evidence type="ECO:0000256" key="10">
    <source>
        <dbReference type="RuleBase" id="RU004504"/>
    </source>
</evidence>
<dbReference type="FunFam" id="3.40.640.10:FF:000027">
    <property type="entry name" value="Serine--pyruvate aminotransferase, mitochondrial"/>
    <property type="match status" value="1"/>
</dbReference>
<protein>
    <recommendedName>
        <fullName evidence="3">alanine--glyoxylate transaminase</fullName>
        <ecNumber evidence="3">2.6.1.44</ecNumber>
    </recommendedName>
</protein>
<keyword evidence="5" id="KW-0808">Transferase</keyword>
<proteinExistence type="inferred from homology"/>
<feature type="binding site" evidence="7">
    <location>
        <position position="352"/>
    </location>
    <ligand>
        <name>substrate</name>
    </ligand>
</feature>
<dbReference type="Gene3D" id="3.90.1150.10">
    <property type="entry name" value="Aspartate Aminotransferase, domain 1"/>
    <property type="match status" value="1"/>
</dbReference>
<dbReference type="InterPro" id="IPR015421">
    <property type="entry name" value="PyrdxlP-dep_Trfase_major"/>
</dbReference>
<feature type="domain" description="Aminotransferase class V" evidence="11">
    <location>
        <begin position="32"/>
        <end position="342"/>
    </location>
</feature>
<dbReference type="Proteomes" id="UP000095023">
    <property type="component" value="Unassembled WGS sequence"/>
</dbReference>
<evidence type="ECO:0000313" key="13">
    <source>
        <dbReference type="Proteomes" id="UP000095023"/>
    </source>
</evidence>
<name>A0A1E4TIK8_9ASCO</name>
<comment type="similarity">
    <text evidence="2 9">Belongs to the class-V pyridoxal-phosphate-dependent aminotransferase family.</text>
</comment>
<dbReference type="InterPro" id="IPR024169">
    <property type="entry name" value="SP_NH2Trfase/AEP_transaminase"/>
</dbReference>
<evidence type="ECO:0000256" key="6">
    <source>
        <dbReference type="ARBA" id="ARBA00022898"/>
    </source>
</evidence>
<reference evidence="13" key="1">
    <citation type="submission" date="2016-02" db="EMBL/GenBank/DDBJ databases">
        <title>Comparative genomics of biotechnologically important yeasts.</title>
        <authorList>
            <consortium name="DOE Joint Genome Institute"/>
            <person name="Riley R."/>
            <person name="Haridas S."/>
            <person name="Wolfe K.H."/>
            <person name="Lopes M.R."/>
            <person name="Hittinger C.T."/>
            <person name="Goker M."/>
            <person name="Salamov A."/>
            <person name="Wisecaver J."/>
            <person name="Long T.M."/>
            <person name="Aerts A.L."/>
            <person name="Barry K."/>
            <person name="Choi C."/>
            <person name="Clum A."/>
            <person name="Coughlan A.Y."/>
            <person name="Deshpande S."/>
            <person name="Douglass A.P."/>
            <person name="Hanson S.J."/>
            <person name="Klenk H.-P."/>
            <person name="Labutti K."/>
            <person name="Lapidus A."/>
            <person name="Lindquist E."/>
            <person name="Lipzen A."/>
            <person name="Meier-Kolthoff J.P."/>
            <person name="Ohm R.A."/>
            <person name="Otillar R.P."/>
            <person name="Pangilinan J."/>
            <person name="Peng Y."/>
            <person name="Rokas A."/>
            <person name="Rosa C.A."/>
            <person name="Scheuner C."/>
            <person name="Sibirny A.A."/>
            <person name="Slot J.C."/>
            <person name="Stielow J.B."/>
            <person name="Sun H."/>
            <person name="Kurtzman C.P."/>
            <person name="Blackwell M."/>
            <person name="Jeffries T.W."/>
            <person name="Grigoriev I.V."/>
        </authorList>
    </citation>
    <scope>NUCLEOTIDE SEQUENCE [LARGE SCALE GENOMIC DNA]</scope>
    <source>
        <strain evidence="13">NRRL Y-17796</strain>
    </source>
</reference>
<dbReference type="SUPFAM" id="SSF53383">
    <property type="entry name" value="PLP-dependent transferases"/>
    <property type="match status" value="1"/>
</dbReference>
<dbReference type="PROSITE" id="PS00595">
    <property type="entry name" value="AA_TRANSFER_CLASS_5"/>
    <property type="match status" value="1"/>
</dbReference>
<comment type="cofactor">
    <cofactor evidence="1 8 10">
        <name>pyridoxal 5'-phosphate</name>
        <dbReference type="ChEBI" id="CHEBI:597326"/>
    </cofactor>
</comment>
<dbReference type="PIRSF" id="PIRSF000524">
    <property type="entry name" value="SPT"/>
    <property type="match status" value="1"/>
</dbReference>
<evidence type="ECO:0000256" key="9">
    <source>
        <dbReference type="RuleBase" id="RU004075"/>
    </source>
</evidence>
<feature type="modified residue" description="N6-(pyridoxal phosphate)lysine" evidence="8">
    <location>
        <position position="200"/>
    </location>
</feature>
<dbReference type="Pfam" id="PF00266">
    <property type="entry name" value="Aminotran_5"/>
    <property type="match status" value="1"/>
</dbReference>
<dbReference type="GO" id="GO:0019265">
    <property type="term" value="P:glycine biosynthetic process, by transamination of glyoxylate"/>
    <property type="evidence" value="ECO:0007669"/>
    <property type="project" value="EnsemblFungi"/>
</dbReference>
<dbReference type="PANTHER" id="PTHR21152">
    <property type="entry name" value="AMINOTRANSFERASE CLASS V"/>
    <property type="match status" value="1"/>
</dbReference>